<feature type="domain" description="Insertion element IS150 protein InsJ-like helix-turn-helix" evidence="1">
    <location>
        <begin position="12"/>
        <end position="49"/>
    </location>
</feature>
<dbReference type="Proteomes" id="UP000321598">
    <property type="component" value="Unassembled WGS sequence"/>
</dbReference>
<dbReference type="Proteomes" id="UP000254956">
    <property type="component" value="Unassembled WGS sequence"/>
</dbReference>
<organism evidence="4 5">
    <name type="scientific">Staphylococcus arlettae</name>
    <dbReference type="NCBI Taxonomy" id="29378"/>
    <lineage>
        <taxon>Bacteria</taxon>
        <taxon>Bacillati</taxon>
        <taxon>Bacillota</taxon>
        <taxon>Bacilli</taxon>
        <taxon>Bacillales</taxon>
        <taxon>Staphylococcaceae</taxon>
        <taxon>Staphylococcus</taxon>
    </lineage>
</organism>
<evidence type="ECO:0000313" key="2">
    <source>
        <dbReference type="EMBL" id="GEQ01555.1"/>
    </source>
</evidence>
<dbReference type="SUPFAM" id="SSF46689">
    <property type="entry name" value="Homeodomain-like"/>
    <property type="match status" value="1"/>
</dbReference>
<dbReference type="Pfam" id="PF13518">
    <property type="entry name" value="HTH_28"/>
    <property type="match status" value="1"/>
</dbReference>
<dbReference type="RefSeq" id="WP_002510871.1">
    <property type="nucleotide sequence ID" value="NZ_JBOIMF010000040.1"/>
</dbReference>
<evidence type="ECO:0000313" key="6">
    <source>
        <dbReference type="Proteomes" id="UP000321598"/>
    </source>
</evidence>
<protein>
    <submittedName>
        <fullName evidence="4">Transposase</fullName>
    </submittedName>
</protein>
<keyword evidence="6" id="KW-1185">Reference proteome</keyword>
<dbReference type="EMBL" id="UGZE01000001">
    <property type="protein sequence ID" value="SUJ21433.1"/>
    <property type="molecule type" value="Genomic_DNA"/>
</dbReference>
<gene>
    <name evidence="3" type="ORF">NCTC12413_01890</name>
    <name evidence="4" type="ORF">NCTC12413_01904</name>
    <name evidence="2" type="ORF">SAR03_25920</name>
</gene>
<evidence type="ECO:0000259" key="1">
    <source>
        <dbReference type="Pfam" id="PF13518"/>
    </source>
</evidence>
<evidence type="ECO:0000313" key="3">
    <source>
        <dbReference type="EMBL" id="SUJ21356.1"/>
    </source>
</evidence>
<evidence type="ECO:0000313" key="5">
    <source>
        <dbReference type="Proteomes" id="UP000254956"/>
    </source>
</evidence>
<reference evidence="2 6" key="2">
    <citation type="submission" date="2019-07" db="EMBL/GenBank/DDBJ databases">
        <title>Whole genome shotgun sequence of Staphylococcus arlettae NBRC 109765.</title>
        <authorList>
            <person name="Hosoyama A."/>
            <person name="Uohara A."/>
            <person name="Ohji S."/>
            <person name="Ichikawa N."/>
        </authorList>
    </citation>
    <scope>NUCLEOTIDE SEQUENCE [LARGE SCALE GENOMIC DNA]</scope>
    <source>
        <strain evidence="2 6">NBRC 109765</strain>
    </source>
</reference>
<proteinExistence type="predicted"/>
<dbReference type="InterPro" id="IPR009057">
    <property type="entry name" value="Homeodomain-like_sf"/>
</dbReference>
<dbReference type="InterPro" id="IPR055247">
    <property type="entry name" value="InsJ-like_HTH"/>
</dbReference>
<dbReference type="EMBL" id="UGZE01000001">
    <property type="protein sequence ID" value="SUJ21356.1"/>
    <property type="molecule type" value="Genomic_DNA"/>
</dbReference>
<dbReference type="AlphaFoldDB" id="A0A380CIW6"/>
<reference evidence="4 5" key="1">
    <citation type="submission" date="2018-06" db="EMBL/GenBank/DDBJ databases">
        <authorList>
            <consortium name="Pathogen Informatics"/>
            <person name="Doyle S."/>
        </authorList>
    </citation>
    <scope>NUCLEOTIDE SEQUENCE [LARGE SCALE GENOMIC DNA]</scope>
    <source>
        <strain evidence="4 5">NCTC12413</strain>
    </source>
</reference>
<dbReference type="STRING" id="1212545.SARL_10881"/>
<name>A0A380CIW6_9STAP</name>
<evidence type="ECO:0000313" key="4">
    <source>
        <dbReference type="EMBL" id="SUJ21433.1"/>
    </source>
</evidence>
<dbReference type="EMBL" id="BKAV01000059">
    <property type="protein sequence ID" value="GEQ01555.1"/>
    <property type="molecule type" value="Genomic_DNA"/>
</dbReference>
<accession>A0A380CIW6</accession>
<sequence>MKIMSYSIETKYKTIEMKEAGYTVKEIMEALNIKNSTQVKTWWRWYRNGETYRFYQQRGKQYTYGKGVKELSEVEQLKLDNKKKDIEIDILKKYKELERKWYPK</sequence>